<dbReference type="SUPFAM" id="SSF52540">
    <property type="entry name" value="P-loop containing nucleoside triphosphate hydrolases"/>
    <property type="match status" value="1"/>
</dbReference>
<dbReference type="InterPro" id="IPR017871">
    <property type="entry name" value="ABC_transporter-like_CS"/>
</dbReference>
<evidence type="ECO:0000313" key="5">
    <source>
        <dbReference type="EMBL" id="MPM35464.1"/>
    </source>
</evidence>
<dbReference type="SMART" id="SM00382">
    <property type="entry name" value="AAA"/>
    <property type="match status" value="1"/>
</dbReference>
<dbReference type="InterPro" id="IPR027417">
    <property type="entry name" value="P-loop_NTPase"/>
</dbReference>
<dbReference type="InterPro" id="IPR003593">
    <property type="entry name" value="AAA+_ATPase"/>
</dbReference>
<accession>A0A644ZC52</accession>
<dbReference type="Pfam" id="PF00005">
    <property type="entry name" value="ABC_tran"/>
    <property type="match status" value="1"/>
</dbReference>
<dbReference type="GO" id="GO:0005524">
    <property type="term" value="F:ATP binding"/>
    <property type="evidence" value="ECO:0007669"/>
    <property type="project" value="UniProtKB-KW"/>
</dbReference>
<dbReference type="PROSITE" id="PS50893">
    <property type="entry name" value="ABC_TRANSPORTER_2"/>
    <property type="match status" value="1"/>
</dbReference>
<reference evidence="5" key="1">
    <citation type="submission" date="2019-08" db="EMBL/GenBank/DDBJ databases">
        <authorList>
            <person name="Kucharzyk K."/>
            <person name="Murdoch R.W."/>
            <person name="Higgins S."/>
            <person name="Loffler F."/>
        </authorList>
    </citation>
    <scope>NUCLEOTIDE SEQUENCE</scope>
</reference>
<dbReference type="EMBL" id="VSSQ01007293">
    <property type="protein sequence ID" value="MPM35464.1"/>
    <property type="molecule type" value="Genomic_DNA"/>
</dbReference>
<gene>
    <name evidence="5" type="primary">opuBA_9</name>
    <name evidence="5" type="ORF">SDC9_82057</name>
</gene>
<dbReference type="InterPro" id="IPR050093">
    <property type="entry name" value="ABC_SmlMolc_Importer"/>
</dbReference>
<protein>
    <submittedName>
        <fullName evidence="5">Choline transport ATP-binding protein OpuBA</fullName>
    </submittedName>
</protein>
<keyword evidence="3 5" id="KW-0067">ATP-binding</keyword>
<organism evidence="5">
    <name type="scientific">bioreactor metagenome</name>
    <dbReference type="NCBI Taxonomy" id="1076179"/>
    <lineage>
        <taxon>unclassified sequences</taxon>
        <taxon>metagenomes</taxon>
        <taxon>ecological metagenomes</taxon>
    </lineage>
</organism>
<evidence type="ECO:0000256" key="1">
    <source>
        <dbReference type="ARBA" id="ARBA00022448"/>
    </source>
</evidence>
<proteinExistence type="predicted"/>
<dbReference type="PANTHER" id="PTHR42781:SF4">
    <property type="entry name" value="SPERMIDINE_PUTRESCINE IMPORT ATP-BINDING PROTEIN POTA"/>
    <property type="match status" value="1"/>
</dbReference>
<keyword evidence="1" id="KW-0813">Transport</keyword>
<comment type="caution">
    <text evidence="5">The sequence shown here is derived from an EMBL/GenBank/DDBJ whole genome shotgun (WGS) entry which is preliminary data.</text>
</comment>
<dbReference type="GO" id="GO:0016887">
    <property type="term" value="F:ATP hydrolysis activity"/>
    <property type="evidence" value="ECO:0007669"/>
    <property type="project" value="InterPro"/>
</dbReference>
<dbReference type="AlphaFoldDB" id="A0A644ZC52"/>
<evidence type="ECO:0000256" key="3">
    <source>
        <dbReference type="ARBA" id="ARBA00022840"/>
    </source>
</evidence>
<keyword evidence="2" id="KW-0547">Nucleotide-binding</keyword>
<dbReference type="Gene3D" id="3.40.50.300">
    <property type="entry name" value="P-loop containing nucleotide triphosphate hydrolases"/>
    <property type="match status" value="1"/>
</dbReference>
<evidence type="ECO:0000259" key="4">
    <source>
        <dbReference type="PROSITE" id="PS50893"/>
    </source>
</evidence>
<dbReference type="InterPro" id="IPR003439">
    <property type="entry name" value="ABC_transporter-like_ATP-bd"/>
</dbReference>
<name>A0A644ZC52_9ZZZZ</name>
<feature type="domain" description="ABC transporter" evidence="4">
    <location>
        <begin position="5"/>
        <end position="239"/>
    </location>
</feature>
<dbReference type="FunFam" id="3.40.50.300:FF:000425">
    <property type="entry name" value="Probable ABC transporter, ATP-binding subunit"/>
    <property type="match status" value="1"/>
</dbReference>
<evidence type="ECO:0000256" key="2">
    <source>
        <dbReference type="ARBA" id="ARBA00022741"/>
    </source>
</evidence>
<dbReference type="PROSITE" id="PS00211">
    <property type="entry name" value="ABC_TRANSPORTER_1"/>
    <property type="match status" value="1"/>
</dbReference>
<dbReference type="PANTHER" id="PTHR42781">
    <property type="entry name" value="SPERMIDINE/PUTRESCINE IMPORT ATP-BINDING PROTEIN POTA"/>
    <property type="match status" value="1"/>
</dbReference>
<sequence length="281" mass="32062">MEYAIEFEHISKSYTPEEVVLRDINLAIQQGEFVVLLGQSGCGKTTLLKLVNNLLDFDAGYLRIHGKKLSDYNIEELRRSIGYAIQQVGLFPHMRVWENVSYVLKLQGVDIQQRKERAERLLELVGLKRELLMRYPRQLSGGQKQRVGVARALAANPSIMLMDEPFGAVDEQTRTQLQDQLKQIHRKLGQTIVFVTHDIREAFRLGTRIVLIHHGSIVQEGTAEDLVFRPKTPFVRSFLGRQGFSALFDEAVLDKLYERVGQGKLDMQACLALLEQKKSQS</sequence>